<organism evidence="1 2">
    <name type="scientific">Eschrichtius robustus</name>
    <name type="common">California gray whale</name>
    <name type="synonym">Eschrichtius gibbosus</name>
    <dbReference type="NCBI Taxonomy" id="9764"/>
    <lineage>
        <taxon>Eukaryota</taxon>
        <taxon>Metazoa</taxon>
        <taxon>Chordata</taxon>
        <taxon>Craniata</taxon>
        <taxon>Vertebrata</taxon>
        <taxon>Euteleostomi</taxon>
        <taxon>Mammalia</taxon>
        <taxon>Eutheria</taxon>
        <taxon>Laurasiatheria</taxon>
        <taxon>Artiodactyla</taxon>
        <taxon>Whippomorpha</taxon>
        <taxon>Cetacea</taxon>
        <taxon>Mysticeti</taxon>
        <taxon>Eschrichtiidae</taxon>
        <taxon>Eschrichtius</taxon>
    </lineage>
</organism>
<proteinExistence type="predicted"/>
<accession>A0AB34HGV5</accession>
<dbReference type="Proteomes" id="UP001159641">
    <property type="component" value="Unassembled WGS sequence"/>
</dbReference>
<keyword evidence="2" id="KW-1185">Reference proteome</keyword>
<protein>
    <submittedName>
        <fullName evidence="1">Uncharacterized protein</fullName>
    </submittedName>
</protein>
<reference evidence="1 2" key="1">
    <citation type="submission" date="2022-11" db="EMBL/GenBank/DDBJ databases">
        <title>Whole genome sequence of Eschrichtius robustus ER-17-0199.</title>
        <authorList>
            <person name="Bruniche-Olsen A."/>
            <person name="Black A.N."/>
            <person name="Fields C.J."/>
            <person name="Walden K."/>
            <person name="Dewoody J.A."/>
        </authorList>
    </citation>
    <scope>NUCLEOTIDE SEQUENCE [LARGE SCALE GENOMIC DNA]</scope>
    <source>
        <strain evidence="1">ER-17-0199</strain>
        <tissue evidence="1">Blubber</tissue>
    </source>
</reference>
<sequence>MQRLWLLLHQGQGACRALPAQSVWQWPWGRSPAPVCPLAPLAGTVTEYATTSHAAPLLCIKGARNLTGGRRLVETLVRRRLFRMKSRYAVRQQLASQLPACHAASRTTLDSSILAELAGSLAACGQPRWGIFGPHYWKSHVNRIPLLTGFYPKDLITESADTLYTNT</sequence>
<evidence type="ECO:0000313" key="2">
    <source>
        <dbReference type="Proteomes" id="UP001159641"/>
    </source>
</evidence>
<comment type="caution">
    <text evidence="1">The sequence shown here is derived from an EMBL/GenBank/DDBJ whole genome shotgun (WGS) entry which is preliminary data.</text>
</comment>
<evidence type="ECO:0000313" key="1">
    <source>
        <dbReference type="EMBL" id="KAJ8789814.1"/>
    </source>
</evidence>
<name>A0AB34HGV5_ESCRO</name>
<gene>
    <name evidence="1" type="ORF">J1605_021772</name>
</gene>
<dbReference type="AlphaFoldDB" id="A0AB34HGV5"/>
<dbReference type="EMBL" id="JAIQCJ010001396">
    <property type="protein sequence ID" value="KAJ8789814.1"/>
    <property type="molecule type" value="Genomic_DNA"/>
</dbReference>